<evidence type="ECO:0000313" key="2">
    <source>
        <dbReference type="Proteomes" id="UP000805614"/>
    </source>
</evidence>
<dbReference type="InterPro" id="IPR025680">
    <property type="entry name" value="DddI"/>
</dbReference>
<sequence>MILTVFVGDATYHAPSGDVIRRLIDELASGGSGRDSGVVGQSEGGIFATFVLLMPHRDPMESDRYFDSYLQVSVNSLTGYGALRWLVPEGSEVRMDQEIARSVWISKNTEPPVSDPKVVADLSDGRLFEPRSTLPVSDIRAAVEEFCELRSGQRPAAVCWDRDASDEYRFMQADATPPYCEDPWCRISGTRHPFH</sequence>
<dbReference type="Pfam" id="PF14430">
    <property type="entry name" value="Imm1"/>
    <property type="match status" value="1"/>
</dbReference>
<dbReference type="Proteomes" id="UP000805614">
    <property type="component" value="Unassembled WGS sequence"/>
</dbReference>
<evidence type="ECO:0008006" key="3">
    <source>
        <dbReference type="Google" id="ProtNLM"/>
    </source>
</evidence>
<gene>
    <name evidence="1" type="ORF">HKK74_38180</name>
</gene>
<accession>A0ABR7M2D9</accession>
<evidence type="ECO:0000313" key="1">
    <source>
        <dbReference type="EMBL" id="MBC6471271.1"/>
    </source>
</evidence>
<name>A0ABR7M2D9_9ACTN</name>
<dbReference type="EMBL" id="JABVEC010000065">
    <property type="protein sequence ID" value="MBC6471271.1"/>
    <property type="molecule type" value="Genomic_DNA"/>
</dbReference>
<proteinExistence type="predicted"/>
<reference evidence="1 2" key="1">
    <citation type="submission" date="2020-06" db="EMBL/GenBank/DDBJ databases">
        <title>Actinomadura xiongansis sp. nov., isolated from soil of Baiyangdian.</title>
        <authorList>
            <person name="Zhang X."/>
        </authorList>
    </citation>
    <scope>NUCLEOTIDE SEQUENCE [LARGE SCALE GENOMIC DNA]</scope>
    <source>
        <strain evidence="1 2">HBUM206468</strain>
    </source>
</reference>
<protein>
    <recommendedName>
        <fullName evidence="3">Immunity protein Imm1</fullName>
    </recommendedName>
</protein>
<keyword evidence="2" id="KW-1185">Reference proteome</keyword>
<organism evidence="1 2">
    <name type="scientific">Actinomadura alba</name>
    <dbReference type="NCBI Taxonomy" id="406431"/>
    <lineage>
        <taxon>Bacteria</taxon>
        <taxon>Bacillati</taxon>
        <taxon>Actinomycetota</taxon>
        <taxon>Actinomycetes</taxon>
        <taxon>Streptosporangiales</taxon>
        <taxon>Thermomonosporaceae</taxon>
        <taxon>Actinomadura</taxon>
    </lineage>
</organism>
<comment type="caution">
    <text evidence="1">The sequence shown here is derived from an EMBL/GenBank/DDBJ whole genome shotgun (WGS) entry which is preliminary data.</text>
</comment>